<protein>
    <submittedName>
        <fullName evidence="2">Ferrochelatase</fullName>
    </submittedName>
</protein>
<dbReference type="EMBL" id="RFDI01002418">
    <property type="protein sequence ID" value="RSR19201.1"/>
    <property type="molecule type" value="Genomic_DNA"/>
</dbReference>
<evidence type="ECO:0000313" key="3">
    <source>
        <dbReference type="Proteomes" id="UP000280073"/>
    </source>
</evidence>
<dbReference type="Pfam" id="PF00762">
    <property type="entry name" value="Ferrochelatase"/>
    <property type="match status" value="1"/>
</dbReference>
<evidence type="ECO:0000256" key="1">
    <source>
        <dbReference type="SAM" id="Phobius"/>
    </source>
</evidence>
<sequence>MSFEQKPKVTVILANLGTPDEATVPAVRRFLKQFLSDPRVIEIPKFIWWIILNLFVLPFRPKRVA</sequence>
<keyword evidence="1" id="KW-0812">Transmembrane</keyword>
<comment type="caution">
    <text evidence="2">The sequence shown here is derived from an EMBL/GenBank/DDBJ whole genome shotgun (WGS) entry which is preliminary data.</text>
</comment>
<feature type="transmembrane region" description="Helical" evidence="1">
    <location>
        <begin position="40"/>
        <end position="59"/>
    </location>
</feature>
<dbReference type="GO" id="GO:0006783">
    <property type="term" value="P:heme biosynthetic process"/>
    <property type="evidence" value="ECO:0007669"/>
    <property type="project" value="InterPro"/>
</dbReference>
<organism evidence="2 3">
    <name type="scientific">Acinetobacter baumannii</name>
    <dbReference type="NCBI Taxonomy" id="470"/>
    <lineage>
        <taxon>Bacteria</taxon>
        <taxon>Pseudomonadati</taxon>
        <taxon>Pseudomonadota</taxon>
        <taxon>Gammaproteobacteria</taxon>
        <taxon>Moraxellales</taxon>
        <taxon>Moraxellaceae</taxon>
        <taxon>Acinetobacter</taxon>
        <taxon>Acinetobacter calcoaceticus/baumannii complex</taxon>
    </lineage>
</organism>
<dbReference type="InterPro" id="IPR001015">
    <property type="entry name" value="Ferrochelatase"/>
</dbReference>
<dbReference type="Gene3D" id="3.40.50.1400">
    <property type="match status" value="1"/>
</dbReference>
<keyword evidence="1" id="KW-0472">Membrane</keyword>
<gene>
    <name evidence="2" type="ORF">EA686_27945</name>
</gene>
<keyword evidence="1" id="KW-1133">Transmembrane helix</keyword>
<dbReference type="AlphaFoldDB" id="A0A429MBI9"/>
<dbReference type="SUPFAM" id="SSF53800">
    <property type="entry name" value="Chelatase"/>
    <property type="match status" value="1"/>
</dbReference>
<feature type="non-terminal residue" evidence="2">
    <location>
        <position position="65"/>
    </location>
</feature>
<evidence type="ECO:0000313" key="2">
    <source>
        <dbReference type="EMBL" id="RSR19201.1"/>
    </source>
</evidence>
<proteinExistence type="predicted"/>
<accession>A0A429MBI9</accession>
<dbReference type="GO" id="GO:0004325">
    <property type="term" value="F:ferrochelatase activity"/>
    <property type="evidence" value="ECO:0007669"/>
    <property type="project" value="InterPro"/>
</dbReference>
<reference evidence="2 3" key="1">
    <citation type="submission" date="2018-10" db="EMBL/GenBank/DDBJ databases">
        <title>GWAS and RNA-Seq identify cryptic mechanisms of antimicrobial resistance in Acinetobacter baumannii.</title>
        <authorList>
            <person name="Sahl J.W."/>
        </authorList>
    </citation>
    <scope>NUCLEOTIDE SEQUENCE [LARGE SCALE GENOMIC DNA]</scope>
    <source>
        <strain evidence="2 3">TG28175</strain>
    </source>
</reference>
<name>A0A429MBI9_ACIBA</name>
<dbReference type="Proteomes" id="UP000280073">
    <property type="component" value="Unassembled WGS sequence"/>
</dbReference>